<evidence type="ECO:0000256" key="5">
    <source>
        <dbReference type="ARBA" id="ARBA00022679"/>
    </source>
</evidence>
<dbReference type="RefSeq" id="WP_345108290.1">
    <property type="nucleotide sequence ID" value="NZ_BAABDH010000002.1"/>
</dbReference>
<evidence type="ECO:0000313" key="12">
    <source>
        <dbReference type="Proteomes" id="UP001499909"/>
    </source>
</evidence>
<evidence type="ECO:0000256" key="6">
    <source>
        <dbReference type="ARBA" id="ARBA00022692"/>
    </source>
</evidence>
<dbReference type="InterPro" id="IPR003661">
    <property type="entry name" value="HisK_dim/P_dom"/>
</dbReference>
<protein>
    <recommendedName>
        <fullName evidence="3">histidine kinase</fullName>
        <ecNumber evidence="3">2.7.13.3</ecNumber>
    </recommendedName>
</protein>
<dbReference type="PRINTS" id="PR00344">
    <property type="entry name" value="BCTRLSENSOR"/>
</dbReference>
<dbReference type="EC" id="2.7.13.3" evidence="3"/>
<sequence length="300" mass="32949">MLFYLLLGFLAGAALLGGAGWGQRRRTRRALASLTAQVHSLTRPAGARRLTSPPAADTFLLTRGLNELLERQQAAADEQQHLVALAAHQLRTPLTSITAQIEVTLIRPRSVERHEETWRSVLQDITSFNHLADDLLLLAQLSAGRLTTLRPVAPDEVLYRAGAKLKARRPGYEIELDFDPLLAELPGPLTIFGDADLLEHAFRHLLDNGCRFSPGQRVQVRLSLDEKNAVLQFQDRGPGIAAHELPYVFEPFFIGENGRQLPGHGLGLPLAQRVVQLHRGSIAIAAEPAGTVVTVRLPLK</sequence>
<dbReference type="InterPro" id="IPR036890">
    <property type="entry name" value="HATPase_C_sf"/>
</dbReference>
<dbReference type="PROSITE" id="PS50109">
    <property type="entry name" value="HIS_KIN"/>
    <property type="match status" value="1"/>
</dbReference>
<evidence type="ECO:0000256" key="9">
    <source>
        <dbReference type="ARBA" id="ARBA00023136"/>
    </source>
</evidence>
<dbReference type="CDD" id="cd00075">
    <property type="entry name" value="HATPase"/>
    <property type="match status" value="1"/>
</dbReference>
<dbReference type="Pfam" id="PF00512">
    <property type="entry name" value="HisKA"/>
    <property type="match status" value="1"/>
</dbReference>
<accession>A0ABP7MC39</accession>
<dbReference type="SMART" id="SM00388">
    <property type="entry name" value="HisKA"/>
    <property type="match status" value="1"/>
</dbReference>
<dbReference type="Pfam" id="PF02518">
    <property type="entry name" value="HATPase_c"/>
    <property type="match status" value="1"/>
</dbReference>
<evidence type="ECO:0000256" key="8">
    <source>
        <dbReference type="ARBA" id="ARBA00022989"/>
    </source>
</evidence>
<comment type="subcellular location">
    <subcellularLocation>
        <location evidence="2">Membrane</location>
    </subcellularLocation>
</comment>
<dbReference type="Proteomes" id="UP001499909">
    <property type="component" value="Unassembled WGS sequence"/>
</dbReference>
<gene>
    <name evidence="11" type="ORF">GCM10022406_00170</name>
</gene>
<dbReference type="InterPro" id="IPR050428">
    <property type="entry name" value="TCS_sensor_his_kinase"/>
</dbReference>
<comment type="caution">
    <text evidence="11">The sequence shown here is derived from an EMBL/GenBank/DDBJ whole genome shotgun (WGS) entry which is preliminary data.</text>
</comment>
<dbReference type="EMBL" id="BAABDH010000002">
    <property type="protein sequence ID" value="GAA3917335.1"/>
    <property type="molecule type" value="Genomic_DNA"/>
</dbReference>
<dbReference type="InterPro" id="IPR003594">
    <property type="entry name" value="HATPase_dom"/>
</dbReference>
<dbReference type="SMART" id="SM00387">
    <property type="entry name" value="HATPase_c"/>
    <property type="match status" value="1"/>
</dbReference>
<dbReference type="InterPro" id="IPR036097">
    <property type="entry name" value="HisK_dim/P_sf"/>
</dbReference>
<name>A0ABP7MC39_9BACT</name>
<keyword evidence="12" id="KW-1185">Reference proteome</keyword>
<keyword evidence="7" id="KW-0418">Kinase</keyword>
<evidence type="ECO:0000256" key="4">
    <source>
        <dbReference type="ARBA" id="ARBA00022553"/>
    </source>
</evidence>
<keyword evidence="6" id="KW-0812">Transmembrane</keyword>
<evidence type="ECO:0000256" key="7">
    <source>
        <dbReference type="ARBA" id="ARBA00022777"/>
    </source>
</evidence>
<keyword evidence="8" id="KW-1133">Transmembrane helix</keyword>
<dbReference type="PANTHER" id="PTHR45436:SF5">
    <property type="entry name" value="SENSOR HISTIDINE KINASE TRCS"/>
    <property type="match status" value="1"/>
</dbReference>
<keyword evidence="4" id="KW-0597">Phosphoprotein</keyword>
<proteinExistence type="predicted"/>
<organism evidence="11 12">
    <name type="scientific">Hymenobacter algoricola</name>
    <dbReference type="NCBI Taxonomy" id="486267"/>
    <lineage>
        <taxon>Bacteria</taxon>
        <taxon>Pseudomonadati</taxon>
        <taxon>Bacteroidota</taxon>
        <taxon>Cytophagia</taxon>
        <taxon>Cytophagales</taxon>
        <taxon>Hymenobacteraceae</taxon>
        <taxon>Hymenobacter</taxon>
    </lineage>
</organism>
<dbReference type="InterPro" id="IPR005467">
    <property type="entry name" value="His_kinase_dom"/>
</dbReference>
<evidence type="ECO:0000259" key="10">
    <source>
        <dbReference type="PROSITE" id="PS50109"/>
    </source>
</evidence>
<feature type="domain" description="Histidine kinase" evidence="10">
    <location>
        <begin position="85"/>
        <end position="300"/>
    </location>
</feature>
<evidence type="ECO:0000256" key="3">
    <source>
        <dbReference type="ARBA" id="ARBA00012438"/>
    </source>
</evidence>
<dbReference type="CDD" id="cd00082">
    <property type="entry name" value="HisKA"/>
    <property type="match status" value="1"/>
</dbReference>
<evidence type="ECO:0000256" key="1">
    <source>
        <dbReference type="ARBA" id="ARBA00000085"/>
    </source>
</evidence>
<dbReference type="PANTHER" id="PTHR45436">
    <property type="entry name" value="SENSOR HISTIDINE KINASE YKOH"/>
    <property type="match status" value="1"/>
</dbReference>
<dbReference type="Gene3D" id="3.30.565.10">
    <property type="entry name" value="Histidine kinase-like ATPase, C-terminal domain"/>
    <property type="match status" value="1"/>
</dbReference>
<comment type="catalytic activity">
    <reaction evidence="1">
        <text>ATP + protein L-histidine = ADP + protein N-phospho-L-histidine.</text>
        <dbReference type="EC" id="2.7.13.3"/>
    </reaction>
</comment>
<dbReference type="Gene3D" id="1.10.287.130">
    <property type="match status" value="1"/>
</dbReference>
<evidence type="ECO:0000313" key="11">
    <source>
        <dbReference type="EMBL" id="GAA3917335.1"/>
    </source>
</evidence>
<reference evidence="12" key="1">
    <citation type="journal article" date="2019" name="Int. J. Syst. Evol. Microbiol.">
        <title>The Global Catalogue of Microorganisms (GCM) 10K type strain sequencing project: providing services to taxonomists for standard genome sequencing and annotation.</title>
        <authorList>
            <consortium name="The Broad Institute Genomics Platform"/>
            <consortium name="The Broad Institute Genome Sequencing Center for Infectious Disease"/>
            <person name="Wu L."/>
            <person name="Ma J."/>
        </authorList>
    </citation>
    <scope>NUCLEOTIDE SEQUENCE [LARGE SCALE GENOMIC DNA]</scope>
    <source>
        <strain evidence="12">JCM 17214</strain>
    </source>
</reference>
<dbReference type="SUPFAM" id="SSF55874">
    <property type="entry name" value="ATPase domain of HSP90 chaperone/DNA topoisomerase II/histidine kinase"/>
    <property type="match status" value="1"/>
</dbReference>
<dbReference type="InterPro" id="IPR004358">
    <property type="entry name" value="Sig_transdc_His_kin-like_C"/>
</dbReference>
<keyword evidence="9" id="KW-0472">Membrane</keyword>
<dbReference type="SUPFAM" id="SSF47384">
    <property type="entry name" value="Homodimeric domain of signal transducing histidine kinase"/>
    <property type="match status" value="1"/>
</dbReference>
<keyword evidence="5" id="KW-0808">Transferase</keyword>
<evidence type="ECO:0000256" key="2">
    <source>
        <dbReference type="ARBA" id="ARBA00004370"/>
    </source>
</evidence>